<gene>
    <name evidence="12" type="ORF">AYBTSS11_LOCUS2110</name>
</gene>
<dbReference type="GO" id="GO:1902600">
    <property type="term" value="P:proton transmembrane transport"/>
    <property type="evidence" value="ECO:0007669"/>
    <property type="project" value="InterPro"/>
</dbReference>
<feature type="transmembrane region" description="Helical" evidence="10">
    <location>
        <begin position="55"/>
        <end position="74"/>
    </location>
</feature>
<keyword evidence="13" id="KW-1185">Reference proteome</keyword>
<feature type="transmembrane region" description="Helical" evidence="10">
    <location>
        <begin position="144"/>
        <end position="160"/>
    </location>
</feature>
<dbReference type="GO" id="GO:0012505">
    <property type="term" value="C:endomembrane system"/>
    <property type="evidence" value="ECO:0007669"/>
    <property type="project" value="TreeGrafter"/>
</dbReference>
<dbReference type="GO" id="GO:0006813">
    <property type="term" value="P:potassium ion transport"/>
    <property type="evidence" value="ECO:0007669"/>
    <property type="project" value="UniProtKB-KW"/>
</dbReference>
<name>A0AA86RP78_9FABA</name>
<dbReference type="Proteomes" id="UP001189624">
    <property type="component" value="Chromosome 1"/>
</dbReference>
<evidence type="ECO:0000256" key="2">
    <source>
        <dbReference type="ARBA" id="ARBA00022448"/>
    </source>
</evidence>
<dbReference type="InterPro" id="IPR050794">
    <property type="entry name" value="CPA2_transporter"/>
</dbReference>
<dbReference type="EMBL" id="OY731398">
    <property type="protein sequence ID" value="CAJ1858479.1"/>
    <property type="molecule type" value="Genomic_DNA"/>
</dbReference>
<evidence type="ECO:0000256" key="4">
    <source>
        <dbReference type="ARBA" id="ARBA00022692"/>
    </source>
</evidence>
<dbReference type="Gene3D" id="1.20.1530.20">
    <property type="match status" value="1"/>
</dbReference>
<dbReference type="GO" id="GO:0006885">
    <property type="term" value="P:regulation of pH"/>
    <property type="evidence" value="ECO:0007669"/>
    <property type="project" value="TreeGrafter"/>
</dbReference>
<organism evidence="12 13">
    <name type="scientific">Sphenostylis stenocarpa</name>
    <dbReference type="NCBI Taxonomy" id="92480"/>
    <lineage>
        <taxon>Eukaryota</taxon>
        <taxon>Viridiplantae</taxon>
        <taxon>Streptophyta</taxon>
        <taxon>Embryophyta</taxon>
        <taxon>Tracheophyta</taxon>
        <taxon>Spermatophyta</taxon>
        <taxon>Magnoliopsida</taxon>
        <taxon>eudicotyledons</taxon>
        <taxon>Gunneridae</taxon>
        <taxon>Pentapetalae</taxon>
        <taxon>rosids</taxon>
        <taxon>fabids</taxon>
        <taxon>Fabales</taxon>
        <taxon>Fabaceae</taxon>
        <taxon>Papilionoideae</taxon>
        <taxon>50 kb inversion clade</taxon>
        <taxon>NPAAA clade</taxon>
        <taxon>indigoferoid/millettioid clade</taxon>
        <taxon>Phaseoleae</taxon>
        <taxon>Sphenostylis</taxon>
    </lineage>
</organism>
<evidence type="ECO:0000259" key="11">
    <source>
        <dbReference type="Pfam" id="PF00999"/>
    </source>
</evidence>
<evidence type="ECO:0000256" key="6">
    <source>
        <dbReference type="ARBA" id="ARBA00022989"/>
    </source>
</evidence>
<evidence type="ECO:0000256" key="3">
    <source>
        <dbReference type="ARBA" id="ARBA00022538"/>
    </source>
</evidence>
<dbReference type="PANTHER" id="PTHR32468:SF105">
    <property type="entry name" value="CATION_H+ EXCHANGER 3"/>
    <property type="match status" value="1"/>
</dbReference>
<dbReference type="InterPro" id="IPR006153">
    <property type="entry name" value="Cation/H_exchanger_TM"/>
</dbReference>
<feature type="transmembrane region" description="Helical" evidence="10">
    <location>
        <begin position="172"/>
        <end position="198"/>
    </location>
</feature>
<dbReference type="PANTHER" id="PTHR32468">
    <property type="entry name" value="CATION/H + ANTIPORTER"/>
    <property type="match status" value="1"/>
</dbReference>
<comment type="similarity">
    <text evidence="9">Belongs to the monovalent cation:proton antiporter 2 (CPA2) transporter (TC 2.A.37) family. CHX (TC 2.A.37.4) subfamily.</text>
</comment>
<evidence type="ECO:0000256" key="9">
    <source>
        <dbReference type="ARBA" id="ARBA00038341"/>
    </source>
</evidence>
<protein>
    <recommendedName>
        <fullName evidence="11">Cation/H+ exchanger transmembrane domain-containing protein</fullName>
    </recommendedName>
</protein>
<evidence type="ECO:0000256" key="10">
    <source>
        <dbReference type="SAM" id="Phobius"/>
    </source>
</evidence>
<accession>A0AA86RP78</accession>
<reference evidence="12" key="1">
    <citation type="submission" date="2023-10" db="EMBL/GenBank/DDBJ databases">
        <authorList>
            <person name="Domelevo Entfellner J.-B."/>
        </authorList>
    </citation>
    <scope>NUCLEOTIDE SEQUENCE</scope>
</reference>
<evidence type="ECO:0000313" key="13">
    <source>
        <dbReference type="Proteomes" id="UP001189624"/>
    </source>
</evidence>
<keyword evidence="4 10" id="KW-0812">Transmembrane</keyword>
<keyword evidence="3" id="KW-0633">Potassium transport</keyword>
<dbReference type="InterPro" id="IPR038770">
    <property type="entry name" value="Na+/solute_symporter_sf"/>
</dbReference>
<keyword evidence="2" id="KW-0813">Transport</keyword>
<dbReference type="GO" id="GO:0015297">
    <property type="term" value="F:antiporter activity"/>
    <property type="evidence" value="ECO:0007669"/>
    <property type="project" value="InterPro"/>
</dbReference>
<feature type="transmembrane region" description="Helical" evidence="10">
    <location>
        <begin position="204"/>
        <end position="224"/>
    </location>
</feature>
<keyword evidence="7" id="KW-0406">Ion transport</keyword>
<feature type="domain" description="Cation/H+ exchanger transmembrane" evidence="11">
    <location>
        <begin position="2"/>
        <end position="230"/>
    </location>
</feature>
<evidence type="ECO:0000256" key="7">
    <source>
        <dbReference type="ARBA" id="ARBA00023065"/>
    </source>
</evidence>
<evidence type="ECO:0000313" key="12">
    <source>
        <dbReference type="EMBL" id="CAJ1858479.1"/>
    </source>
</evidence>
<keyword evidence="8 10" id="KW-0472">Membrane</keyword>
<dbReference type="AlphaFoldDB" id="A0AA86RP78"/>
<evidence type="ECO:0000256" key="8">
    <source>
        <dbReference type="ARBA" id="ARBA00023136"/>
    </source>
</evidence>
<comment type="subcellular location">
    <subcellularLocation>
        <location evidence="1">Membrane</location>
        <topology evidence="1">Multi-pass membrane protein</topology>
    </subcellularLocation>
</comment>
<dbReference type="Gramene" id="rna-AYBTSS11_LOCUS2110">
    <property type="protein sequence ID" value="CAJ1858479.1"/>
    <property type="gene ID" value="gene-AYBTSS11_LOCUS2110"/>
</dbReference>
<dbReference type="Pfam" id="PF00999">
    <property type="entry name" value="Na_H_Exchanger"/>
    <property type="match status" value="1"/>
</dbReference>
<dbReference type="GO" id="GO:0016020">
    <property type="term" value="C:membrane"/>
    <property type="evidence" value="ECO:0007669"/>
    <property type="project" value="UniProtKB-SubCell"/>
</dbReference>
<evidence type="ECO:0000256" key="1">
    <source>
        <dbReference type="ARBA" id="ARBA00004141"/>
    </source>
</evidence>
<evidence type="ECO:0000256" key="5">
    <source>
        <dbReference type="ARBA" id="ARBA00022958"/>
    </source>
</evidence>
<feature type="transmembrane region" description="Helical" evidence="10">
    <location>
        <begin position="95"/>
        <end position="124"/>
    </location>
</feature>
<keyword evidence="6 10" id="KW-1133">Transmembrane helix</keyword>
<sequence length="233" mass="25850">MALSNFPVVSEAMVELNLLATELGQIALSSSMINDNIQWLMIVVHSFASESNLRVSLSLLVNWLLFISLAHFVLRPTMRVIVRTTPVGQPVKEVYVVLILLMVMVMAGLGDIMGVTFLMGPLVLGLVIPSGPPLGTTLVEKSEFLINQFLLPFFFVYVGMRTDLAALRDWRLFVTLQGVFLLGDMTKLVACILISLTYNIRPRYGTLLGLTMNIKGITQIIGFARLKKLEVHV</sequence>
<proteinExistence type="inferred from homology"/>
<keyword evidence="5" id="KW-0630">Potassium</keyword>